<gene>
    <name evidence="1" type="ORF">UFOVP1209_17</name>
</gene>
<evidence type="ECO:0000313" key="1">
    <source>
        <dbReference type="EMBL" id="CAB4189758.1"/>
    </source>
</evidence>
<proteinExistence type="predicted"/>
<dbReference type="Pfam" id="PF13385">
    <property type="entry name" value="Laminin_G_3"/>
    <property type="match status" value="1"/>
</dbReference>
<protein>
    <submittedName>
        <fullName evidence="1">Concanavalin A-like lectin/glucanases superfamily</fullName>
    </submittedName>
</protein>
<dbReference type="EMBL" id="LR797140">
    <property type="protein sequence ID" value="CAB4189758.1"/>
    <property type="molecule type" value="Genomic_DNA"/>
</dbReference>
<keyword evidence="1" id="KW-0430">Lectin</keyword>
<dbReference type="Gene3D" id="2.60.120.200">
    <property type="match status" value="1"/>
</dbReference>
<dbReference type="GO" id="GO:0030246">
    <property type="term" value="F:carbohydrate binding"/>
    <property type="evidence" value="ECO:0007669"/>
    <property type="project" value="UniProtKB-KW"/>
</dbReference>
<dbReference type="SUPFAM" id="SSF49899">
    <property type="entry name" value="Concanavalin A-like lectins/glucanases"/>
    <property type="match status" value="1"/>
</dbReference>
<accession>A0A6J5R7S4</accession>
<sequence>MYTSFFRKAMLGGSVVQSGLILHLDPATYSGSGSWVDGSASGWNATLTNGPTFTSGATPYFTLDGTNDRLEIPIVGTFSAMTMQILVYRIGTFGAYTGIMCHRGTNPFAHSISNGPTANRLGYTWNNNRWDYEGGATMAIPSGAWTMLSVRVGETKAELNINGSTKVTQTIAATAATWGGSSVKTMIGVDTNTLTYLNMRVGPVMAYDRYLTDDEIASNYAKYSGVYQ</sequence>
<name>A0A6J5R7S4_9CAUD</name>
<organism evidence="1">
    <name type="scientific">uncultured Caudovirales phage</name>
    <dbReference type="NCBI Taxonomy" id="2100421"/>
    <lineage>
        <taxon>Viruses</taxon>
        <taxon>Duplodnaviria</taxon>
        <taxon>Heunggongvirae</taxon>
        <taxon>Uroviricota</taxon>
        <taxon>Caudoviricetes</taxon>
        <taxon>Peduoviridae</taxon>
        <taxon>Maltschvirus</taxon>
        <taxon>Maltschvirus maltsch</taxon>
    </lineage>
</organism>
<dbReference type="InterPro" id="IPR013320">
    <property type="entry name" value="ConA-like_dom_sf"/>
</dbReference>
<reference evidence="1" key="1">
    <citation type="submission" date="2020-05" db="EMBL/GenBank/DDBJ databases">
        <authorList>
            <person name="Chiriac C."/>
            <person name="Salcher M."/>
            <person name="Ghai R."/>
            <person name="Kavagutti S V."/>
        </authorList>
    </citation>
    <scope>NUCLEOTIDE SEQUENCE</scope>
</reference>